<dbReference type="CDD" id="cd16428">
    <property type="entry name" value="TcpC_C"/>
    <property type="match status" value="1"/>
</dbReference>
<dbReference type="InterPro" id="IPR035628">
    <property type="entry name" value="TcpC_C"/>
</dbReference>
<sequence length="314" mass="34896">MLLGYNQKWSNRIFIGLIAGVVLLSVGSGVSYLQAKNHVHSEANKIVQSDKEKIQKMSNGQSSQDYKAQIFLNDFVKSYFNVPSNGKEQENYQKVLLAFYGQDLPVASQGQQKNPSDLESYELMGITNSTATYLVTYTTHTKEDVPASKGKKASVKTVTHTNSTLFKISYGTVKGKYYVSSFPTFEDVTSLNAGKSAPLLTMDAVTNLSKSKENQLNTFVKSLLEAKTKNQETLDLLADGLTLSSNEELASVDYTNFQQKGKDTYKAIVQATFKNDMGTHPENYVFTITKTNKTFFARDFTNVITAKDMETMKG</sequence>
<comment type="caution">
    <text evidence="1">The sequence shown here is derived from an EMBL/GenBank/DDBJ whole genome shotgun (WGS) entry which is preliminary data.</text>
</comment>
<organism evidence="1 2">
    <name type="scientific">Lactococcus lactis subsp. lactis</name>
    <name type="common">Streptococcus lactis</name>
    <dbReference type="NCBI Taxonomy" id="1360"/>
    <lineage>
        <taxon>Bacteria</taxon>
        <taxon>Bacillati</taxon>
        <taxon>Bacillota</taxon>
        <taxon>Bacilli</taxon>
        <taxon>Lactobacillales</taxon>
        <taxon>Streptococcaceae</taxon>
        <taxon>Lactococcus</taxon>
    </lineage>
</organism>
<dbReference type="Proteomes" id="UP000054230">
    <property type="component" value="Unassembled WGS sequence"/>
</dbReference>
<dbReference type="AlphaFoldDB" id="A0A0V8D4Z0"/>
<proteinExistence type="predicted"/>
<accession>A0A0V8D4Z0</accession>
<dbReference type="RefSeq" id="WP_237671184.1">
    <property type="nucleotide sequence ID" value="NZ_LKLP01000083.1"/>
</dbReference>
<gene>
    <name evidence="1" type="ORF">LMG8520_1595</name>
</gene>
<reference evidence="2" key="1">
    <citation type="submission" date="2015-10" db="EMBL/GenBank/DDBJ databases">
        <title>Draft Genome Sequences of 11 Lactococcus lactis subspecies cremoris strains.</title>
        <authorList>
            <person name="Wels M."/>
            <person name="Backus L."/>
            <person name="Boekhorst J."/>
            <person name="Dijkstra A."/>
            <person name="Beerthuizen M."/>
            <person name="Kelly W."/>
            <person name="Siezen R."/>
            <person name="Bachmann H."/>
            <person name="Van Hijum S."/>
        </authorList>
    </citation>
    <scope>NUCLEOTIDE SEQUENCE [LARGE SCALE GENOMIC DNA]</scope>
    <source>
        <strain evidence="2">LMG8520</strain>
    </source>
</reference>
<evidence type="ECO:0000313" key="1">
    <source>
        <dbReference type="EMBL" id="KSU08313.1"/>
    </source>
</evidence>
<name>A0A0V8D4Z0_LACLL</name>
<dbReference type="CDD" id="cd16386">
    <property type="entry name" value="TcpC_N"/>
    <property type="match status" value="1"/>
</dbReference>
<evidence type="ECO:0000313" key="2">
    <source>
        <dbReference type="Proteomes" id="UP000054230"/>
    </source>
</evidence>
<dbReference type="Gene3D" id="3.10.450.540">
    <property type="match status" value="1"/>
</dbReference>
<dbReference type="PATRIC" id="fig|1360.106.peg.2667"/>
<protein>
    <submittedName>
        <fullName evidence="1">Putative transposon protein</fullName>
    </submittedName>
</protein>
<dbReference type="EMBL" id="LKLP01000083">
    <property type="protein sequence ID" value="KSU08313.1"/>
    <property type="molecule type" value="Genomic_DNA"/>
</dbReference>